<name>A0A1S1HJ81_9SPHN</name>
<evidence type="ECO:0000313" key="2">
    <source>
        <dbReference type="EMBL" id="OHT21902.1"/>
    </source>
</evidence>
<feature type="domain" description="N-acetyltransferase" evidence="1">
    <location>
        <begin position="27"/>
        <end position="176"/>
    </location>
</feature>
<dbReference type="AlphaFoldDB" id="A0A1S1HJ81"/>
<dbReference type="OrthoDB" id="5295305at2"/>
<dbReference type="CDD" id="cd04301">
    <property type="entry name" value="NAT_SF"/>
    <property type="match status" value="1"/>
</dbReference>
<evidence type="ECO:0000313" key="3">
    <source>
        <dbReference type="Proteomes" id="UP000179467"/>
    </source>
</evidence>
<dbReference type="RefSeq" id="WP_070934873.1">
    <property type="nucleotide sequence ID" value="NZ_MIPT01000001.1"/>
</dbReference>
<dbReference type="InterPro" id="IPR000182">
    <property type="entry name" value="GNAT_dom"/>
</dbReference>
<dbReference type="PANTHER" id="PTHR43610:SF1">
    <property type="entry name" value="N-ACETYLTRANSFERASE DOMAIN-CONTAINING PROTEIN"/>
    <property type="match status" value="1"/>
</dbReference>
<dbReference type="GO" id="GO:0016747">
    <property type="term" value="F:acyltransferase activity, transferring groups other than amino-acyl groups"/>
    <property type="evidence" value="ECO:0007669"/>
    <property type="project" value="InterPro"/>
</dbReference>
<comment type="caution">
    <text evidence="2">The sequence shown here is derived from an EMBL/GenBank/DDBJ whole genome shotgun (WGS) entry which is preliminary data.</text>
</comment>
<dbReference type="PROSITE" id="PS51186">
    <property type="entry name" value="GNAT"/>
    <property type="match status" value="1"/>
</dbReference>
<dbReference type="SUPFAM" id="SSF55729">
    <property type="entry name" value="Acyl-CoA N-acyltransferases (Nat)"/>
    <property type="match status" value="1"/>
</dbReference>
<gene>
    <name evidence="2" type="ORF">BHE75_03915</name>
</gene>
<protein>
    <recommendedName>
        <fullName evidence="1">N-acetyltransferase domain-containing protein</fullName>
    </recommendedName>
</protein>
<evidence type="ECO:0000259" key="1">
    <source>
        <dbReference type="PROSITE" id="PS51186"/>
    </source>
</evidence>
<dbReference type="EMBL" id="MIPT01000001">
    <property type="protein sequence ID" value="OHT21902.1"/>
    <property type="molecule type" value="Genomic_DNA"/>
</dbReference>
<sequence>MADAARLLVPLVEGDARLVPLEERHREALRAACAADADIWAIYNVSYDPDHFDASFDALMANPARLGFAILQDDAVIGMTAYLGVDAGKGLLEIGNSYIAPAARGTGLNGRIKRLMIDHAIACGFRRIEFRIDARNGRSMAAVEKLGGVKEGVLRQERITWNGHLRDTVLYSILADEWRARFTAGS</sequence>
<organism evidence="2 3">
    <name type="scientific">Edaphosphingomonas haloaromaticamans</name>
    <dbReference type="NCBI Taxonomy" id="653954"/>
    <lineage>
        <taxon>Bacteria</taxon>
        <taxon>Pseudomonadati</taxon>
        <taxon>Pseudomonadota</taxon>
        <taxon>Alphaproteobacteria</taxon>
        <taxon>Sphingomonadales</taxon>
        <taxon>Rhizorhabdaceae</taxon>
        <taxon>Edaphosphingomonas</taxon>
    </lineage>
</organism>
<accession>A0A1S1HJ81</accession>
<dbReference type="InterPro" id="IPR016181">
    <property type="entry name" value="Acyl_CoA_acyltransferase"/>
</dbReference>
<proteinExistence type="predicted"/>
<dbReference type="Proteomes" id="UP000179467">
    <property type="component" value="Unassembled WGS sequence"/>
</dbReference>
<keyword evidence="3" id="KW-1185">Reference proteome</keyword>
<reference evidence="2 3" key="1">
    <citation type="submission" date="2016-09" db="EMBL/GenBank/DDBJ databases">
        <title>Metabolic pathway, cell adaptation mechanisms and a novel monoxygenase revealed through proteogenomic-transcription analysis of a Sphingomonas haloaromaticamans strain degrading the fungicide ortho-phenylphenol.</title>
        <authorList>
            <person name="Perruchon C."/>
            <person name="Papadopoulou E.S."/>
            <person name="Rousidou C."/>
            <person name="Vasileiadis S."/>
            <person name="Tanou G."/>
            <person name="Amoutzias G."/>
            <person name="Molassiotis A."/>
            <person name="Karpouzas D.G."/>
        </authorList>
    </citation>
    <scope>NUCLEOTIDE SEQUENCE [LARGE SCALE GENOMIC DNA]</scope>
    <source>
        <strain evidence="2 3">P3</strain>
    </source>
</reference>
<dbReference type="PANTHER" id="PTHR43610">
    <property type="entry name" value="BLL6696 PROTEIN"/>
    <property type="match status" value="1"/>
</dbReference>
<dbReference type="Pfam" id="PF13302">
    <property type="entry name" value="Acetyltransf_3"/>
    <property type="match status" value="1"/>
</dbReference>
<dbReference type="Gene3D" id="3.40.630.30">
    <property type="match status" value="1"/>
</dbReference>